<evidence type="ECO:0000313" key="3">
    <source>
        <dbReference type="Proteomes" id="UP000680020"/>
    </source>
</evidence>
<dbReference type="Gene3D" id="3.30.2010.10">
    <property type="entry name" value="Metalloproteases ('zincins'), catalytic domain"/>
    <property type="match status" value="1"/>
</dbReference>
<dbReference type="Proteomes" id="UP000680020">
    <property type="component" value="Unassembled WGS sequence"/>
</dbReference>
<reference evidence="2" key="1">
    <citation type="submission" date="2021-03" db="EMBL/GenBank/DDBJ databases">
        <title>Identification and antibiotic profiling of Wohlfahrtiimonas chitiniclastica, an underestimated human pathogen.</title>
        <authorList>
            <person name="Kopf A."/>
            <person name="Bunk B."/>
            <person name="Coldewey S."/>
            <person name="Gunzer F."/>
            <person name="Riedel T."/>
            <person name="Schroettner P."/>
        </authorList>
    </citation>
    <scope>NUCLEOTIDE SEQUENCE</scope>
    <source>
        <strain evidence="2">DSM 100917</strain>
    </source>
</reference>
<dbReference type="InterPro" id="IPR053136">
    <property type="entry name" value="UTP_pyrophosphatase-like"/>
</dbReference>
<dbReference type="InterPro" id="IPR002725">
    <property type="entry name" value="YgjP-like_metallopeptidase"/>
</dbReference>
<dbReference type="EMBL" id="JAGIBU010000002">
    <property type="protein sequence ID" value="MBS7824436.1"/>
    <property type="molecule type" value="Genomic_DNA"/>
</dbReference>
<dbReference type="RefSeq" id="WP_213403089.1">
    <property type="nucleotide sequence ID" value="NZ_JAGIBT010000008.1"/>
</dbReference>
<feature type="domain" description="YgjP-like metallopeptidase" evidence="1">
    <location>
        <begin position="14"/>
        <end position="73"/>
    </location>
</feature>
<protein>
    <submittedName>
        <fullName evidence="2">M48 family metallopeptidase</fullName>
    </submittedName>
</protein>
<name>A0AB35BZE1_9GAMM</name>
<proteinExistence type="predicted"/>
<dbReference type="Pfam" id="PF01863">
    <property type="entry name" value="YgjP-like"/>
    <property type="match status" value="2"/>
</dbReference>
<dbReference type="AlphaFoldDB" id="A0AB35BZE1"/>
<dbReference type="PANTHER" id="PTHR30399">
    <property type="entry name" value="UNCHARACTERIZED PROTEIN YGJP"/>
    <property type="match status" value="1"/>
</dbReference>
<feature type="domain" description="YgjP-like metallopeptidase" evidence="1">
    <location>
        <begin position="79"/>
        <end position="182"/>
    </location>
</feature>
<comment type="caution">
    <text evidence="2">The sequence shown here is derived from an EMBL/GenBank/DDBJ whole genome shotgun (WGS) entry which is preliminary data.</text>
</comment>
<evidence type="ECO:0000259" key="1">
    <source>
        <dbReference type="Pfam" id="PF01863"/>
    </source>
</evidence>
<gene>
    <name evidence="2" type="ORF">J7561_04370</name>
</gene>
<accession>A0AB35BZE1</accession>
<dbReference type="PANTHER" id="PTHR30399:SF1">
    <property type="entry name" value="UTP PYROPHOSPHATASE"/>
    <property type="match status" value="1"/>
</dbReference>
<organism evidence="2 3">
    <name type="scientific">Wohlfahrtiimonas chitiniclastica</name>
    <dbReference type="NCBI Taxonomy" id="400946"/>
    <lineage>
        <taxon>Bacteria</taxon>
        <taxon>Pseudomonadati</taxon>
        <taxon>Pseudomonadota</taxon>
        <taxon>Gammaproteobacteria</taxon>
        <taxon>Cardiobacteriales</taxon>
        <taxon>Ignatzschineriaceae</taxon>
        <taxon>Wohlfahrtiimonas</taxon>
    </lineage>
</organism>
<evidence type="ECO:0000313" key="2">
    <source>
        <dbReference type="EMBL" id="MBS7824436.1"/>
    </source>
</evidence>
<sequence length="187" mass="21621">MTNIDWVVIKKPIKHLYIRIQRDGQVCVSAPEHLSQAALEAALLHHEPWVLTKLAAFDAAKTTDGVYLWGQPYVGDGDLDALYRQALNAAIPPLLEKWLPIMGVTLNEWRLKKMKTRWGTCNPRAQRIWLNVYLAAYPQECLEYVVVHELTHLLEASHNHRFKALMTHFLPDWRARAELLKTSRHTI</sequence>
<dbReference type="CDD" id="cd07344">
    <property type="entry name" value="M48_yhfN_like"/>
    <property type="match status" value="1"/>
</dbReference>